<proteinExistence type="predicted"/>
<evidence type="ECO:0000313" key="2">
    <source>
        <dbReference type="Proteomes" id="UP001595836"/>
    </source>
</evidence>
<dbReference type="RefSeq" id="WP_344988886.1">
    <property type="nucleotide sequence ID" value="NZ_BAABCD010000006.1"/>
</dbReference>
<reference evidence="2" key="1">
    <citation type="journal article" date="2019" name="Int. J. Syst. Evol. Microbiol.">
        <title>The Global Catalogue of Microorganisms (GCM) 10K type strain sequencing project: providing services to taxonomists for standard genome sequencing and annotation.</title>
        <authorList>
            <consortium name="The Broad Institute Genomics Platform"/>
            <consortium name="The Broad Institute Genome Sequencing Center for Infectious Disease"/>
            <person name="Wu L."/>
            <person name="Ma J."/>
        </authorList>
    </citation>
    <scope>NUCLEOTIDE SEQUENCE [LARGE SCALE GENOMIC DNA]</scope>
    <source>
        <strain evidence="2">JCM 11882</strain>
    </source>
</reference>
<evidence type="ECO:0000313" key="1">
    <source>
        <dbReference type="EMBL" id="MFC4754081.1"/>
    </source>
</evidence>
<name>A0ABV9PMI5_9ACTN</name>
<dbReference type="SUPFAM" id="SSF55961">
    <property type="entry name" value="Bet v1-like"/>
    <property type="match status" value="1"/>
</dbReference>
<keyword evidence="2" id="KW-1185">Reference proteome</keyword>
<accession>A0ABV9PMI5</accession>
<protein>
    <submittedName>
        <fullName evidence="1">SRPBCC family protein</fullName>
    </submittedName>
</protein>
<sequence length="172" mass="19260">MTAETNRDDPNDPTAGRFVVDHYIAAPPAEVFALLADPTRHHQTEPGDWVRDAIDAEPLTHVGQVFGINMGFPQNGEPYTMHNRVIAFEQDRALAWEPGQYDQEGVLGTGGWTWRYDLEPTAEGTRVQLTYDWSAVPLQLSEQFGLPPFRPDFLERSLRSLEEAVVAPTAGR</sequence>
<dbReference type="EMBL" id="JBHSHP010000009">
    <property type="protein sequence ID" value="MFC4754081.1"/>
    <property type="molecule type" value="Genomic_DNA"/>
</dbReference>
<dbReference type="Proteomes" id="UP001595836">
    <property type="component" value="Unassembled WGS sequence"/>
</dbReference>
<comment type="caution">
    <text evidence="1">The sequence shown here is derived from an EMBL/GenBank/DDBJ whole genome shotgun (WGS) entry which is preliminary data.</text>
</comment>
<dbReference type="Gene3D" id="3.30.530.20">
    <property type="match status" value="1"/>
</dbReference>
<dbReference type="InterPro" id="IPR019587">
    <property type="entry name" value="Polyketide_cyclase/dehydratase"/>
</dbReference>
<organism evidence="1 2">
    <name type="scientific">Dietzia aurantiaca</name>
    <dbReference type="NCBI Taxonomy" id="983873"/>
    <lineage>
        <taxon>Bacteria</taxon>
        <taxon>Bacillati</taxon>
        <taxon>Actinomycetota</taxon>
        <taxon>Actinomycetes</taxon>
        <taxon>Mycobacteriales</taxon>
        <taxon>Dietziaceae</taxon>
        <taxon>Dietzia</taxon>
    </lineage>
</organism>
<dbReference type="InterPro" id="IPR023393">
    <property type="entry name" value="START-like_dom_sf"/>
</dbReference>
<gene>
    <name evidence="1" type="ORF">ACFO7U_04695</name>
</gene>
<dbReference type="Pfam" id="PF10604">
    <property type="entry name" value="Polyketide_cyc2"/>
    <property type="match status" value="1"/>
</dbReference>